<organism evidence="1 2">
    <name type="scientific">Alcaligenes xylosoxydans xylosoxydans</name>
    <name type="common">Achromobacter xylosoxidans</name>
    <dbReference type="NCBI Taxonomy" id="85698"/>
    <lineage>
        <taxon>Bacteria</taxon>
        <taxon>Pseudomonadati</taxon>
        <taxon>Pseudomonadota</taxon>
        <taxon>Betaproteobacteria</taxon>
        <taxon>Burkholderiales</taxon>
        <taxon>Alcaligenaceae</taxon>
        <taxon>Achromobacter</taxon>
    </lineage>
</organism>
<dbReference type="Proteomes" id="UP001141992">
    <property type="component" value="Unassembled WGS sequence"/>
</dbReference>
<evidence type="ECO:0000313" key="2">
    <source>
        <dbReference type="Proteomes" id="UP001141992"/>
    </source>
</evidence>
<reference evidence="1" key="1">
    <citation type="submission" date="2022-12" db="EMBL/GenBank/DDBJ databases">
        <authorList>
            <person name="Voronina O.L."/>
            <person name="Kunda M.S."/>
            <person name="Ryzhova N."/>
            <person name="Aksenova E.I."/>
        </authorList>
    </citation>
    <scope>NUCLEOTIDE SEQUENCE</scope>
    <source>
        <strain evidence="1">SCCH136:Ach223948</strain>
    </source>
</reference>
<accession>A0A9X3R3H6</accession>
<gene>
    <name evidence="1" type="ORF">O9570_07955</name>
</gene>
<name>A0A9X3R3H6_ALCXX</name>
<dbReference type="AlphaFoldDB" id="A0A9X3R3H6"/>
<dbReference type="EMBL" id="JAPZVI010000004">
    <property type="protein sequence ID" value="MCZ8401372.1"/>
    <property type="molecule type" value="Genomic_DNA"/>
</dbReference>
<sequence length="103" mass="11774">MPFKPPLRIAQLRAIQDRHRGPDGKISDADLLALLQEVKRYRSFILRTKQLSGGFKRPSGVLGPVYDEWFEILSAEPCVAEQEQMVRELLEAPDKLRKGMGLR</sequence>
<dbReference type="RefSeq" id="WP_070760837.1">
    <property type="nucleotide sequence ID" value="NZ_CP158973.1"/>
</dbReference>
<protein>
    <submittedName>
        <fullName evidence="1">Uncharacterized protein</fullName>
    </submittedName>
</protein>
<comment type="caution">
    <text evidence="1">The sequence shown here is derived from an EMBL/GenBank/DDBJ whole genome shotgun (WGS) entry which is preliminary data.</text>
</comment>
<proteinExistence type="predicted"/>
<evidence type="ECO:0000313" key="1">
    <source>
        <dbReference type="EMBL" id="MCZ8401372.1"/>
    </source>
</evidence>